<dbReference type="CDD" id="cd01580">
    <property type="entry name" value="AcnA_IRP_Swivel"/>
    <property type="match status" value="1"/>
</dbReference>
<evidence type="ECO:0000313" key="19">
    <source>
        <dbReference type="Proteomes" id="UP000054596"/>
    </source>
</evidence>
<name>A0A158C7Q3_9BURK</name>
<evidence type="ECO:0000256" key="10">
    <source>
        <dbReference type="ARBA" id="ARBA00022884"/>
    </source>
</evidence>
<evidence type="ECO:0000256" key="15">
    <source>
        <dbReference type="RuleBase" id="RU361275"/>
    </source>
</evidence>
<feature type="domain" description="Aconitase/3-isopropylmalate dehydratase large subunit alpha/beta/alpha" evidence="16">
    <location>
        <begin position="69"/>
        <end position="562"/>
    </location>
</feature>
<comment type="similarity">
    <text evidence="5 15">Belongs to the aconitase/IPM isomerase family.</text>
</comment>
<evidence type="ECO:0000256" key="11">
    <source>
        <dbReference type="ARBA" id="ARBA00023004"/>
    </source>
</evidence>
<dbReference type="GO" id="GO:0046872">
    <property type="term" value="F:metal ion binding"/>
    <property type="evidence" value="ECO:0007669"/>
    <property type="project" value="UniProtKB-KW"/>
</dbReference>
<dbReference type="GO" id="GO:0006099">
    <property type="term" value="P:tricarboxylic acid cycle"/>
    <property type="evidence" value="ECO:0007669"/>
    <property type="project" value="UniProtKB-UniPathway"/>
</dbReference>
<evidence type="ECO:0000256" key="9">
    <source>
        <dbReference type="ARBA" id="ARBA00022723"/>
    </source>
</evidence>
<evidence type="ECO:0000256" key="1">
    <source>
        <dbReference type="ARBA" id="ARBA00000118"/>
    </source>
</evidence>
<dbReference type="FunFam" id="3.30.499.10:FF:000002">
    <property type="entry name" value="Aconitate hydratase"/>
    <property type="match status" value="1"/>
</dbReference>
<gene>
    <name evidence="18" type="ORF">AWB82_05085</name>
</gene>
<evidence type="ECO:0000256" key="4">
    <source>
        <dbReference type="ARBA" id="ARBA00005026"/>
    </source>
</evidence>
<dbReference type="Pfam" id="PF00330">
    <property type="entry name" value="Aconitase"/>
    <property type="match status" value="1"/>
</dbReference>
<evidence type="ECO:0000256" key="3">
    <source>
        <dbReference type="ARBA" id="ARBA00004717"/>
    </source>
</evidence>
<dbReference type="InterPro" id="IPR015931">
    <property type="entry name" value="Acnase/IPM_dHydase_lsu_aba_1/3"/>
</dbReference>
<evidence type="ECO:0000313" key="18">
    <source>
        <dbReference type="EMBL" id="SAK78353.1"/>
    </source>
</evidence>
<dbReference type="SUPFAM" id="SSF52016">
    <property type="entry name" value="LeuD/IlvD-like"/>
    <property type="match status" value="1"/>
</dbReference>
<dbReference type="NCBIfam" id="TIGR01341">
    <property type="entry name" value="aconitase_1"/>
    <property type="match status" value="1"/>
</dbReference>
<accession>A0A158C7Q3</accession>
<keyword evidence="13 15" id="KW-0456">Lyase</keyword>
<dbReference type="Proteomes" id="UP000054596">
    <property type="component" value="Unassembled WGS sequence"/>
</dbReference>
<comment type="pathway">
    <text evidence="3">Carbohydrate metabolism; tricarboxylic acid cycle; isocitrate from oxaloacetate: step 2/2.</text>
</comment>
<dbReference type="STRING" id="1777143.AWB82_05085"/>
<dbReference type="Gene3D" id="3.30.499.10">
    <property type="entry name" value="Aconitase, domain 3"/>
    <property type="match status" value="2"/>
</dbReference>
<keyword evidence="8" id="KW-0816">Tricarboxylic acid cycle</keyword>
<comment type="cofactor">
    <cofactor evidence="2">
        <name>[4Fe-4S] cluster</name>
        <dbReference type="ChEBI" id="CHEBI:49883"/>
    </cofactor>
</comment>
<dbReference type="AlphaFoldDB" id="A0A158C7Q3"/>
<dbReference type="InterPro" id="IPR000573">
    <property type="entry name" value="AconitaseA/IPMdHydase_ssu_swvl"/>
</dbReference>
<sequence>MAHNLHNTLKEFDSGSGKAKFYSLPQLGDALKVKIERLPLSIRLVLEAVLRNYDGKKISEEHIQQLANWKPNAARVDEIPFVVARVVLQDFTGVPLLADIAAMRGVAQRAGKDPKAIEPLVPVDLVVDHSVQIDYFRQPDALDLNMKLEFQRNNERYQFMKWGMQAFDTFKVVPPGIGIVHQVNLEYLARGVHKKDGVYYPDTLVGTDSHTTMINGIGVVGWGVGGIEAEAGMLGQPVYFLTPDVVGVELKGKLREGCTATDLVLTITEMLRKEKVVGKFVEFFGAGTASIGVPDRATIGNMAPEYGATMGFFPVDEKTIDYFKGTGRTDAEIAAFEQYFKAQKLWGVPKAGDIDYTKTLTLDLGTVAPSLAGPKRPQDRIEIGNVKSTFVDLFSKPVGENGFNKKAAELEASYETSDGVNLKNGDVLIAAITSCTNTSNPSVLLAAGLLAKKAVEAGLTVAPHIKTSLAPGSRIVTEYLTKTGLLPYLDKLGFSLAAYGCTTCIGNAGDLTPGLNDAITKNDVVAAAVLSGNRNFEARIHPNIRANFLASPPLVVAYAIAGNITRDLMTEPVGRGTDGRDIYLGDIWPTSDEVHALLKFALDAKAFRENYSQLTKDGDLWSKIAGETGQVYDWPKSTYIAEPPFFGSDFSMKPADSIPAVKGARALGIFGDSVTTDHISPAGSIKETSPAGVWLKANGVQKADFNSYGSRRGNHDVMMRGTFANVRIKNLMIPAQADGTRIEGGLTIHQPDGEQLSIYDAAMKYIDAGTQTVIFAGEEYGTGSSRDWAAKGTQLLGVKAVVARSFERIHRSNLVGMGVLPLQFKGADSVQSLNITGEETYDIEGLGNDFKPQQEVTLVIHRKDGKEDRVQVLLRIDTPIEVDYYKHGGILPFVLRSLLAA</sequence>
<dbReference type="UniPathway" id="UPA00223">
    <property type="reaction ID" value="UER00718"/>
</dbReference>
<dbReference type="PANTHER" id="PTHR11670">
    <property type="entry name" value="ACONITASE/IRON-RESPONSIVE ELEMENT FAMILY MEMBER"/>
    <property type="match status" value="1"/>
</dbReference>
<dbReference type="InterPro" id="IPR018136">
    <property type="entry name" value="Aconitase_4Fe-4S_BS"/>
</dbReference>
<comment type="caution">
    <text evidence="18">The sequence shown here is derived from an EMBL/GenBank/DDBJ whole genome shotgun (WGS) entry which is preliminary data.</text>
</comment>
<keyword evidence="7 15" id="KW-0004">4Fe-4S</keyword>
<evidence type="ECO:0000259" key="17">
    <source>
        <dbReference type="Pfam" id="PF00694"/>
    </source>
</evidence>
<keyword evidence="9" id="KW-0479">Metal-binding</keyword>
<dbReference type="Gene3D" id="6.10.190.10">
    <property type="match status" value="1"/>
</dbReference>
<dbReference type="GO" id="GO:0047456">
    <property type="term" value="F:2-methylisocitrate dehydratase activity"/>
    <property type="evidence" value="ECO:0007669"/>
    <property type="project" value="UniProtKB-EC"/>
</dbReference>
<evidence type="ECO:0000256" key="12">
    <source>
        <dbReference type="ARBA" id="ARBA00023014"/>
    </source>
</evidence>
<comment type="subunit">
    <text evidence="6">Monomer.</text>
</comment>
<evidence type="ECO:0000256" key="6">
    <source>
        <dbReference type="ARBA" id="ARBA00011245"/>
    </source>
</evidence>
<dbReference type="InterPro" id="IPR006249">
    <property type="entry name" value="Aconitase/IRP2"/>
</dbReference>
<dbReference type="EMBL" id="FCOJ02000043">
    <property type="protein sequence ID" value="SAK78353.1"/>
    <property type="molecule type" value="Genomic_DNA"/>
</dbReference>
<dbReference type="InterPro" id="IPR036008">
    <property type="entry name" value="Aconitase_4Fe-4S_dom"/>
</dbReference>
<dbReference type="InterPro" id="IPR044137">
    <property type="entry name" value="AcnA_IRP_Swivel"/>
</dbReference>
<evidence type="ECO:0000259" key="16">
    <source>
        <dbReference type="Pfam" id="PF00330"/>
    </source>
</evidence>
<dbReference type="PRINTS" id="PR00415">
    <property type="entry name" value="ACONITASE"/>
</dbReference>
<dbReference type="FunFam" id="3.20.19.10:FF:000001">
    <property type="entry name" value="Aconitate hydratase"/>
    <property type="match status" value="1"/>
</dbReference>
<dbReference type="SUPFAM" id="SSF53732">
    <property type="entry name" value="Aconitase iron-sulfur domain"/>
    <property type="match status" value="1"/>
</dbReference>
<dbReference type="Gene3D" id="3.20.19.10">
    <property type="entry name" value="Aconitase, domain 4"/>
    <property type="match status" value="1"/>
</dbReference>
<proteinExistence type="inferred from homology"/>
<dbReference type="PROSITE" id="PS01244">
    <property type="entry name" value="ACONITASE_2"/>
    <property type="match status" value="1"/>
</dbReference>
<protein>
    <recommendedName>
        <fullName evidence="15">Aconitate hydratase</fullName>
        <shortName evidence="15">Aconitase</shortName>
        <ecNumber evidence="15">4.2.1.3</ecNumber>
    </recommendedName>
</protein>
<keyword evidence="12 15" id="KW-0411">Iron-sulfur</keyword>
<evidence type="ECO:0000256" key="8">
    <source>
        <dbReference type="ARBA" id="ARBA00022532"/>
    </source>
</evidence>
<dbReference type="GO" id="GO:0003723">
    <property type="term" value="F:RNA binding"/>
    <property type="evidence" value="ECO:0007669"/>
    <property type="project" value="UniProtKB-KW"/>
</dbReference>
<comment type="catalytic activity">
    <reaction evidence="14 15">
        <text>citrate = D-threo-isocitrate</text>
        <dbReference type="Rhea" id="RHEA:10336"/>
        <dbReference type="ChEBI" id="CHEBI:15562"/>
        <dbReference type="ChEBI" id="CHEBI:16947"/>
        <dbReference type="EC" id="4.2.1.3"/>
    </reaction>
</comment>
<dbReference type="NCBIfam" id="NF006757">
    <property type="entry name" value="PRK09277.1"/>
    <property type="match status" value="1"/>
</dbReference>
<dbReference type="GO" id="GO:0003994">
    <property type="term" value="F:aconitate hydratase activity"/>
    <property type="evidence" value="ECO:0007669"/>
    <property type="project" value="UniProtKB-EC"/>
</dbReference>
<evidence type="ECO:0000256" key="5">
    <source>
        <dbReference type="ARBA" id="ARBA00007185"/>
    </source>
</evidence>
<evidence type="ECO:0000256" key="14">
    <source>
        <dbReference type="ARBA" id="ARBA00023501"/>
    </source>
</evidence>
<evidence type="ECO:0000256" key="13">
    <source>
        <dbReference type="ARBA" id="ARBA00023239"/>
    </source>
</evidence>
<dbReference type="PROSITE" id="PS00450">
    <property type="entry name" value="ACONITASE_1"/>
    <property type="match status" value="1"/>
</dbReference>
<comment type="pathway">
    <text evidence="4">Organic acid metabolism; propanoate degradation.</text>
</comment>
<dbReference type="CDD" id="cd01586">
    <property type="entry name" value="AcnA_IRP"/>
    <property type="match status" value="1"/>
</dbReference>
<evidence type="ECO:0000256" key="7">
    <source>
        <dbReference type="ARBA" id="ARBA00022485"/>
    </source>
</evidence>
<dbReference type="OrthoDB" id="9764318at2"/>
<organism evidence="18 19">
    <name type="scientific">Caballeronia glebae</name>
    <dbReference type="NCBI Taxonomy" id="1777143"/>
    <lineage>
        <taxon>Bacteria</taxon>
        <taxon>Pseudomonadati</taxon>
        <taxon>Pseudomonadota</taxon>
        <taxon>Betaproteobacteria</taxon>
        <taxon>Burkholderiales</taxon>
        <taxon>Burkholderiaceae</taxon>
        <taxon>Caballeronia</taxon>
    </lineage>
</organism>
<dbReference type="GO" id="GO:0051539">
    <property type="term" value="F:4 iron, 4 sulfur cluster binding"/>
    <property type="evidence" value="ECO:0007669"/>
    <property type="project" value="UniProtKB-KW"/>
</dbReference>
<dbReference type="NCBIfam" id="NF009520">
    <property type="entry name" value="PRK12881.1"/>
    <property type="match status" value="1"/>
</dbReference>
<keyword evidence="19" id="KW-1185">Reference proteome</keyword>
<dbReference type="Pfam" id="PF00694">
    <property type="entry name" value="Aconitase_C"/>
    <property type="match status" value="1"/>
</dbReference>
<comment type="catalytic activity">
    <reaction evidence="1">
        <text>(2S,3R)-3-hydroxybutane-1,2,3-tricarboxylate = 2-methyl-cis-aconitate + H2O</text>
        <dbReference type="Rhea" id="RHEA:17941"/>
        <dbReference type="ChEBI" id="CHEBI:15377"/>
        <dbReference type="ChEBI" id="CHEBI:57429"/>
        <dbReference type="ChEBI" id="CHEBI:57872"/>
        <dbReference type="EC" id="4.2.1.99"/>
    </reaction>
</comment>
<dbReference type="InterPro" id="IPR015928">
    <property type="entry name" value="Aconitase/3IPM_dehydase_swvl"/>
</dbReference>
<dbReference type="InterPro" id="IPR001030">
    <property type="entry name" value="Acoase/IPM_deHydtase_lsu_aba"/>
</dbReference>
<dbReference type="FunFam" id="3.30.499.10:FF:000020">
    <property type="entry name" value="Aconitate hydratase A"/>
    <property type="match status" value="1"/>
</dbReference>
<keyword evidence="10" id="KW-0694">RNA-binding</keyword>
<reference evidence="18" key="1">
    <citation type="submission" date="2016-01" db="EMBL/GenBank/DDBJ databases">
        <authorList>
            <person name="Peeters C."/>
        </authorList>
    </citation>
    <scope>NUCLEOTIDE SEQUENCE [LARGE SCALE GENOMIC DNA]</scope>
    <source>
        <strain evidence="18">LMG 29325</strain>
    </source>
</reference>
<evidence type="ECO:0000256" key="2">
    <source>
        <dbReference type="ARBA" id="ARBA00001966"/>
    </source>
</evidence>
<dbReference type="EC" id="4.2.1.3" evidence="15"/>
<dbReference type="RefSeq" id="WP_086972121.1">
    <property type="nucleotide sequence ID" value="NZ_FCOJ02000043.1"/>
</dbReference>
<keyword evidence="11 15" id="KW-0408">Iron</keyword>
<feature type="domain" description="Aconitase A/isopropylmalate dehydratase small subunit swivel" evidence="17">
    <location>
        <begin position="693"/>
        <end position="825"/>
    </location>
</feature>
<comment type="function">
    <text evidence="15">Catalyzes the isomerization of citrate to isocitrate via cis-aconitate.</text>
</comment>